<dbReference type="GO" id="GO:0006271">
    <property type="term" value="P:DNA strand elongation involved in DNA replication"/>
    <property type="evidence" value="ECO:0007669"/>
    <property type="project" value="UniProtKB-ARBA"/>
</dbReference>
<keyword evidence="5" id="KW-0812">Transmembrane</keyword>
<feature type="compositionally biased region" description="Low complexity" evidence="4">
    <location>
        <begin position="294"/>
        <end position="315"/>
    </location>
</feature>
<evidence type="ECO:0000256" key="4">
    <source>
        <dbReference type="SAM" id="MobiDB-lite"/>
    </source>
</evidence>
<evidence type="ECO:0000313" key="8">
    <source>
        <dbReference type="Proteomes" id="UP001050691"/>
    </source>
</evidence>
<dbReference type="GO" id="GO:0031390">
    <property type="term" value="C:Ctf18 RFC-like complex"/>
    <property type="evidence" value="ECO:0007669"/>
    <property type="project" value="TreeGrafter"/>
</dbReference>
<gene>
    <name evidence="7" type="ORF">Clacol_002444</name>
</gene>
<dbReference type="AlphaFoldDB" id="A0AAV5A1V3"/>
<dbReference type="InterPro" id="IPR008921">
    <property type="entry name" value="DNA_pol3_clamp-load_cplx_C"/>
</dbReference>
<dbReference type="Gene3D" id="1.10.8.60">
    <property type="match status" value="1"/>
</dbReference>
<dbReference type="Pfam" id="PF13177">
    <property type="entry name" value="DNA_pol3_delta2"/>
    <property type="match status" value="1"/>
</dbReference>
<dbReference type="GO" id="GO:0005524">
    <property type="term" value="F:ATP binding"/>
    <property type="evidence" value="ECO:0007669"/>
    <property type="project" value="UniProtKB-KW"/>
</dbReference>
<feature type="domain" description="AAA+ ATPase" evidence="6">
    <location>
        <begin position="511"/>
        <end position="664"/>
    </location>
</feature>
<dbReference type="Pfam" id="PF21960">
    <property type="entry name" value="RCF1-5-like_lid"/>
    <property type="match status" value="1"/>
</dbReference>
<evidence type="ECO:0000256" key="1">
    <source>
        <dbReference type="ARBA" id="ARBA00022705"/>
    </source>
</evidence>
<dbReference type="GO" id="GO:0031391">
    <property type="term" value="C:Elg1 RFC-like complex"/>
    <property type="evidence" value="ECO:0007669"/>
    <property type="project" value="TreeGrafter"/>
</dbReference>
<name>A0AAV5A1V3_9AGAM</name>
<dbReference type="GO" id="GO:0003689">
    <property type="term" value="F:DNA clamp loader activity"/>
    <property type="evidence" value="ECO:0007669"/>
    <property type="project" value="TreeGrafter"/>
</dbReference>
<evidence type="ECO:0000256" key="2">
    <source>
        <dbReference type="ARBA" id="ARBA00022741"/>
    </source>
</evidence>
<keyword evidence="5" id="KW-1133">Transmembrane helix</keyword>
<keyword evidence="2" id="KW-0547">Nucleotide-binding</keyword>
<feature type="compositionally biased region" description="Polar residues" evidence="4">
    <location>
        <begin position="344"/>
        <end position="359"/>
    </location>
</feature>
<protein>
    <recommendedName>
        <fullName evidence="6">AAA+ ATPase domain-containing protein</fullName>
    </recommendedName>
</protein>
<dbReference type="GO" id="GO:0003677">
    <property type="term" value="F:DNA binding"/>
    <property type="evidence" value="ECO:0007669"/>
    <property type="project" value="InterPro"/>
</dbReference>
<dbReference type="GO" id="GO:0006281">
    <property type="term" value="P:DNA repair"/>
    <property type="evidence" value="ECO:0007669"/>
    <property type="project" value="TreeGrafter"/>
</dbReference>
<dbReference type="GO" id="GO:0005663">
    <property type="term" value="C:DNA replication factor C complex"/>
    <property type="evidence" value="ECO:0007669"/>
    <property type="project" value="TreeGrafter"/>
</dbReference>
<organism evidence="7 8">
    <name type="scientific">Clathrus columnatus</name>
    <dbReference type="NCBI Taxonomy" id="1419009"/>
    <lineage>
        <taxon>Eukaryota</taxon>
        <taxon>Fungi</taxon>
        <taxon>Dikarya</taxon>
        <taxon>Basidiomycota</taxon>
        <taxon>Agaricomycotina</taxon>
        <taxon>Agaricomycetes</taxon>
        <taxon>Phallomycetidae</taxon>
        <taxon>Phallales</taxon>
        <taxon>Clathraceae</taxon>
        <taxon>Clathrus</taxon>
    </lineage>
</organism>
<feature type="transmembrane region" description="Helical" evidence="5">
    <location>
        <begin position="409"/>
        <end position="425"/>
    </location>
</feature>
<keyword evidence="5" id="KW-0472">Membrane</keyword>
<dbReference type="Gene3D" id="3.40.50.300">
    <property type="entry name" value="P-loop containing nucleotide triphosphate hydrolases"/>
    <property type="match status" value="1"/>
</dbReference>
<sequence>MPTSTTTMTVSISGRGFTKFPVSTTKKSTTKQAVATLRSLYTRAAKAFIQRDMALTHSLIISAFSNLHSPVSSSDVPDSLDSQRRKWDILRITLEATLYNSNFLPTNSLPESLQTILRLSPPSVIATMHTRSLQLFTPSNYPRPSAEFLPSQVLVTLALASVKLECPQVGREIVEDWLNRRNSITENVIQDPKFLAEALEGYEKVVEIYCLHLLSKLGEWDYAREFLSYERELLEERRVQLLRTVERLHSEYVAEVDRARQRLSSNVSPHPSSASASSSRTATPKLPPSIPDRTVSPSPSIASTSTTSTHTAVPIRRSNGPLSSLSSMTPTPRTQSPVHLVPPRSTTAGSTTSTIQPATVVTHRQARATSPPNTEITSSQISSSRSISQPSLVTLIKSTLLPHLTRSKISFFIIMCLVSFMSYIFRLRRKRLRSINTAGSLTPKSMVPHAGDLEEVKRRLGGTGLWASTKRAVFDAIKMAGSGLYRPRGLSELHYHEGLSTRLTSLASSGDFPHLLFYGSSGAGKKTRIHATLRQLYGPGVDKLKIDQRVFMTPSRRKLDLNVVQSNYHIEITPSDVGTYDRVVIQEILKEIAQTQQVDVSAKHRFKVVIINEADSLTRDAQAALRRTMEKYMTNIRIILCATSTSKLIAPIRSRCLLIRVPAPSAEEMEKVLEYVAKKEKFHLPEEAAKVIINDSRGNMRKAILVLEALKVQSPDLTGDLSIAKPDWETYCHKVAELIIQDQSPQRIMDVRTKLYELLAHCIPPTVILKTIADRVIDNVDESLKADIMHWAAIYVRILAPTDKRQSDYR</sequence>
<dbReference type="InterPro" id="IPR050238">
    <property type="entry name" value="DNA_Rep/Repair_Clamp_Loader"/>
</dbReference>
<feature type="compositionally biased region" description="Polar residues" evidence="4">
    <location>
        <begin position="367"/>
        <end position="377"/>
    </location>
</feature>
<dbReference type="FunFam" id="1.10.8.60:FF:000030">
    <property type="entry name" value="replication factor C subunit 3"/>
    <property type="match status" value="1"/>
</dbReference>
<feature type="region of interest" description="Disordered" evidence="4">
    <location>
        <begin position="261"/>
        <end position="382"/>
    </location>
</feature>
<keyword evidence="3" id="KW-0067">ATP-binding</keyword>
<dbReference type="Pfam" id="PF22534">
    <property type="entry name" value="RFC_C"/>
    <property type="match status" value="1"/>
</dbReference>
<dbReference type="SMART" id="SM00382">
    <property type="entry name" value="AAA"/>
    <property type="match status" value="1"/>
</dbReference>
<keyword evidence="8" id="KW-1185">Reference proteome</keyword>
<dbReference type="InterPro" id="IPR003593">
    <property type="entry name" value="AAA+_ATPase"/>
</dbReference>
<evidence type="ECO:0000313" key="7">
    <source>
        <dbReference type="EMBL" id="GJJ08235.1"/>
    </source>
</evidence>
<dbReference type="SUPFAM" id="SSF52540">
    <property type="entry name" value="P-loop containing nucleoside triphosphate hydrolases"/>
    <property type="match status" value="1"/>
</dbReference>
<dbReference type="CDD" id="cd18140">
    <property type="entry name" value="HLD_clamp_RFC"/>
    <property type="match status" value="1"/>
</dbReference>
<feature type="compositionally biased region" description="Low complexity" evidence="4">
    <location>
        <begin position="264"/>
        <end position="279"/>
    </location>
</feature>
<dbReference type="FunFam" id="3.40.50.300:FF:000136">
    <property type="entry name" value="Replication factor C subunit 5"/>
    <property type="match status" value="1"/>
</dbReference>
<dbReference type="Proteomes" id="UP001050691">
    <property type="component" value="Unassembled WGS sequence"/>
</dbReference>
<dbReference type="InterPro" id="IPR027417">
    <property type="entry name" value="P-loop_NTPase"/>
</dbReference>
<dbReference type="InterPro" id="IPR047854">
    <property type="entry name" value="RFC_lid"/>
</dbReference>
<dbReference type="SUPFAM" id="SSF48019">
    <property type="entry name" value="post-AAA+ oligomerization domain-like"/>
    <property type="match status" value="1"/>
</dbReference>
<dbReference type="PANTHER" id="PTHR11669">
    <property type="entry name" value="REPLICATION FACTOR C / DNA POLYMERASE III GAMMA-TAU SUBUNIT"/>
    <property type="match status" value="1"/>
</dbReference>
<dbReference type="PANTHER" id="PTHR11669:SF1">
    <property type="entry name" value="REPLICATION FACTOR C SUBUNIT 3"/>
    <property type="match status" value="1"/>
</dbReference>
<dbReference type="CDD" id="cd00009">
    <property type="entry name" value="AAA"/>
    <property type="match status" value="1"/>
</dbReference>
<dbReference type="EMBL" id="BPWL01000003">
    <property type="protein sequence ID" value="GJJ08235.1"/>
    <property type="molecule type" value="Genomic_DNA"/>
</dbReference>
<evidence type="ECO:0000256" key="3">
    <source>
        <dbReference type="ARBA" id="ARBA00022840"/>
    </source>
</evidence>
<evidence type="ECO:0000256" key="5">
    <source>
        <dbReference type="SAM" id="Phobius"/>
    </source>
</evidence>
<feature type="compositionally biased region" description="Polar residues" evidence="4">
    <location>
        <begin position="328"/>
        <end position="337"/>
    </location>
</feature>
<evidence type="ECO:0000259" key="6">
    <source>
        <dbReference type="SMART" id="SM00382"/>
    </source>
</evidence>
<accession>A0AAV5A1V3</accession>
<reference evidence="7" key="1">
    <citation type="submission" date="2021-10" db="EMBL/GenBank/DDBJ databases">
        <title>De novo Genome Assembly of Clathrus columnatus (Basidiomycota, Fungi) Using Illumina and Nanopore Sequence Data.</title>
        <authorList>
            <person name="Ogiso-Tanaka E."/>
            <person name="Itagaki H."/>
            <person name="Hosoya T."/>
            <person name="Hosaka K."/>
        </authorList>
    </citation>
    <scope>NUCLEOTIDE SEQUENCE</scope>
    <source>
        <strain evidence="7">MO-923</strain>
    </source>
</reference>
<dbReference type="GO" id="GO:0031389">
    <property type="term" value="C:Rad17 RFC-like complex"/>
    <property type="evidence" value="ECO:0007669"/>
    <property type="project" value="TreeGrafter"/>
</dbReference>
<keyword evidence="1" id="KW-0235">DNA replication</keyword>
<proteinExistence type="predicted"/>
<dbReference type="Gene3D" id="1.20.272.10">
    <property type="match status" value="1"/>
</dbReference>
<comment type="caution">
    <text evidence="7">The sequence shown here is derived from an EMBL/GenBank/DDBJ whole genome shotgun (WGS) entry which is preliminary data.</text>
</comment>